<name>A0A1L3JE42_9SPHN</name>
<feature type="transmembrane region" description="Helical" evidence="6">
    <location>
        <begin position="189"/>
        <end position="209"/>
    </location>
</feature>
<feature type="domain" description="EamA" evidence="7">
    <location>
        <begin position="158"/>
        <end position="286"/>
    </location>
</feature>
<evidence type="ECO:0000256" key="3">
    <source>
        <dbReference type="ARBA" id="ARBA00022692"/>
    </source>
</evidence>
<gene>
    <name evidence="8" type="ORF">LPB140_12025</name>
</gene>
<dbReference type="Gene3D" id="1.10.3730.20">
    <property type="match status" value="1"/>
</dbReference>
<feature type="transmembrane region" description="Helical" evidence="6">
    <location>
        <begin position="128"/>
        <end position="150"/>
    </location>
</feature>
<dbReference type="AlphaFoldDB" id="A0A1L3JE42"/>
<dbReference type="PANTHER" id="PTHR22911:SF6">
    <property type="entry name" value="SOLUTE CARRIER FAMILY 35 MEMBER G1"/>
    <property type="match status" value="1"/>
</dbReference>
<feature type="transmembrane region" description="Helical" evidence="6">
    <location>
        <begin position="215"/>
        <end position="238"/>
    </location>
</feature>
<dbReference type="SUPFAM" id="SSF103481">
    <property type="entry name" value="Multidrug resistance efflux transporter EmrE"/>
    <property type="match status" value="2"/>
</dbReference>
<keyword evidence="3 6" id="KW-0812">Transmembrane</keyword>
<dbReference type="STRING" id="1913578.LPB140_12025"/>
<evidence type="ECO:0000313" key="9">
    <source>
        <dbReference type="Proteomes" id="UP000242561"/>
    </source>
</evidence>
<proteinExistence type="inferred from homology"/>
<comment type="subcellular location">
    <subcellularLocation>
        <location evidence="1">Membrane</location>
        <topology evidence="1">Multi-pass membrane protein</topology>
    </subcellularLocation>
</comment>
<evidence type="ECO:0000313" key="8">
    <source>
        <dbReference type="EMBL" id="APG63395.1"/>
    </source>
</evidence>
<evidence type="ECO:0000256" key="1">
    <source>
        <dbReference type="ARBA" id="ARBA00004141"/>
    </source>
</evidence>
<feature type="transmembrane region" description="Helical" evidence="6">
    <location>
        <begin position="44"/>
        <end position="63"/>
    </location>
</feature>
<dbReference type="Pfam" id="PF00892">
    <property type="entry name" value="EamA"/>
    <property type="match status" value="2"/>
</dbReference>
<organism evidence="8 9">
    <name type="scientific">Sphingorhabdus lutea</name>
    <dbReference type="NCBI Taxonomy" id="1913578"/>
    <lineage>
        <taxon>Bacteria</taxon>
        <taxon>Pseudomonadati</taxon>
        <taxon>Pseudomonadota</taxon>
        <taxon>Alphaproteobacteria</taxon>
        <taxon>Sphingomonadales</taxon>
        <taxon>Sphingomonadaceae</taxon>
        <taxon>Sphingorhabdus</taxon>
    </lineage>
</organism>
<feature type="transmembrane region" description="Helical" evidence="6">
    <location>
        <begin position="245"/>
        <end position="265"/>
    </location>
</feature>
<reference evidence="8 9" key="1">
    <citation type="submission" date="2016-11" db="EMBL/GenBank/DDBJ databases">
        <title>Sphingorhabdus sp. LPB0140, isolated from marine environment.</title>
        <authorList>
            <person name="Kim E."/>
            <person name="Yi H."/>
        </authorList>
    </citation>
    <scope>NUCLEOTIDE SEQUENCE [LARGE SCALE GENOMIC DNA]</scope>
    <source>
        <strain evidence="8 9">LPB0140</strain>
    </source>
</reference>
<evidence type="ECO:0000256" key="4">
    <source>
        <dbReference type="ARBA" id="ARBA00022989"/>
    </source>
</evidence>
<evidence type="ECO:0000256" key="5">
    <source>
        <dbReference type="ARBA" id="ARBA00023136"/>
    </source>
</evidence>
<feature type="transmembrane region" description="Helical" evidence="6">
    <location>
        <begin position="12"/>
        <end position="32"/>
    </location>
</feature>
<feature type="domain" description="EamA" evidence="7">
    <location>
        <begin position="16"/>
        <end position="144"/>
    </location>
</feature>
<keyword evidence="4 6" id="KW-1133">Transmembrane helix</keyword>
<accession>A0A1L3JE42</accession>
<feature type="transmembrane region" description="Helical" evidence="6">
    <location>
        <begin position="156"/>
        <end position="177"/>
    </location>
</feature>
<feature type="transmembrane region" description="Helical" evidence="6">
    <location>
        <begin position="271"/>
        <end position="290"/>
    </location>
</feature>
<sequence length="303" mass="32694">MNNNQQHQTPAAIAFSVACAGIAFFSLMDAAMKVLSIEMGAYNAVLWRNIFGAGMGGALFLGARNKWPSMANLKIHLWRSLVVALMAVAFFWAIARLPLAEAIGLSFFAPVVALYLAVIILKESVGKAAIWASIFGLAGVSVILIGKFSGKYDDDAIWGVAAVLLSACLFAYNLILARQQAQKAGPIEIAFFQSLLTCFWLLLAAPWFLVMVTNVHIPLLAGAGFLAMISLLMLSWAYARAEAQILIPVEYTAFIWAAAFGWYFFDEAVTPTTIAGTVLIVMGSVVAAHAKPKLIEQPDQISI</sequence>
<keyword evidence="9" id="KW-1185">Reference proteome</keyword>
<dbReference type="OrthoDB" id="7818056at2"/>
<dbReference type="Proteomes" id="UP000242561">
    <property type="component" value="Chromosome"/>
</dbReference>
<keyword evidence="5 6" id="KW-0472">Membrane</keyword>
<evidence type="ECO:0000256" key="2">
    <source>
        <dbReference type="ARBA" id="ARBA00009853"/>
    </source>
</evidence>
<dbReference type="GO" id="GO:0016020">
    <property type="term" value="C:membrane"/>
    <property type="evidence" value="ECO:0007669"/>
    <property type="project" value="UniProtKB-SubCell"/>
</dbReference>
<feature type="transmembrane region" description="Helical" evidence="6">
    <location>
        <begin position="100"/>
        <end position="121"/>
    </location>
</feature>
<dbReference type="EMBL" id="CP018154">
    <property type="protein sequence ID" value="APG63395.1"/>
    <property type="molecule type" value="Genomic_DNA"/>
</dbReference>
<evidence type="ECO:0000256" key="6">
    <source>
        <dbReference type="SAM" id="Phobius"/>
    </source>
</evidence>
<evidence type="ECO:0000259" key="7">
    <source>
        <dbReference type="Pfam" id="PF00892"/>
    </source>
</evidence>
<dbReference type="InterPro" id="IPR037185">
    <property type="entry name" value="EmrE-like"/>
</dbReference>
<dbReference type="PANTHER" id="PTHR22911">
    <property type="entry name" value="ACYL-MALONYL CONDENSING ENZYME-RELATED"/>
    <property type="match status" value="1"/>
</dbReference>
<dbReference type="KEGG" id="sphl:LPB140_12025"/>
<dbReference type="InterPro" id="IPR000620">
    <property type="entry name" value="EamA_dom"/>
</dbReference>
<feature type="transmembrane region" description="Helical" evidence="6">
    <location>
        <begin position="75"/>
        <end position="94"/>
    </location>
</feature>
<comment type="similarity">
    <text evidence="2">Belongs to the drug/metabolite transporter (DMT) superfamily. 10 TMS drug/metabolite exporter (DME) (TC 2.A.7.3) family.</text>
</comment>
<protein>
    <submittedName>
        <fullName evidence="8">EamA family transporter</fullName>
    </submittedName>
</protein>